<dbReference type="AlphaFoldDB" id="A0A9Q9AN08"/>
<dbReference type="SMART" id="SM00256">
    <property type="entry name" value="FBOX"/>
    <property type="match status" value="1"/>
</dbReference>
<dbReference type="CDD" id="cd09917">
    <property type="entry name" value="F-box_SF"/>
    <property type="match status" value="1"/>
</dbReference>
<dbReference type="Gene3D" id="2.130.10.10">
    <property type="entry name" value="YVTN repeat-like/Quinoprotein amine dehydrogenase"/>
    <property type="match status" value="1"/>
</dbReference>
<dbReference type="InterPro" id="IPR001810">
    <property type="entry name" value="F-box_dom"/>
</dbReference>
<organism evidence="2 3">
    <name type="scientific">Septoria linicola</name>
    <dbReference type="NCBI Taxonomy" id="215465"/>
    <lineage>
        <taxon>Eukaryota</taxon>
        <taxon>Fungi</taxon>
        <taxon>Dikarya</taxon>
        <taxon>Ascomycota</taxon>
        <taxon>Pezizomycotina</taxon>
        <taxon>Dothideomycetes</taxon>
        <taxon>Dothideomycetidae</taxon>
        <taxon>Mycosphaerellales</taxon>
        <taxon>Mycosphaerellaceae</taxon>
        <taxon>Septoria</taxon>
    </lineage>
</organism>
<dbReference type="InterPro" id="IPR015943">
    <property type="entry name" value="WD40/YVTN_repeat-like_dom_sf"/>
</dbReference>
<dbReference type="InterPro" id="IPR036322">
    <property type="entry name" value="WD40_repeat_dom_sf"/>
</dbReference>
<keyword evidence="3" id="KW-1185">Reference proteome</keyword>
<reference evidence="2" key="1">
    <citation type="submission" date="2022-06" db="EMBL/GenBank/DDBJ databases">
        <title>Complete genome sequences of two strains of the flax pathogen Septoria linicola.</title>
        <authorList>
            <person name="Lapalu N."/>
            <person name="Simon A."/>
            <person name="Demenou B."/>
            <person name="Paumier D."/>
            <person name="Guillot M.-P."/>
            <person name="Gout L."/>
            <person name="Valade R."/>
        </authorList>
    </citation>
    <scope>NUCLEOTIDE SEQUENCE</scope>
    <source>
        <strain evidence="2">SE15195</strain>
    </source>
</reference>
<dbReference type="EMBL" id="CP099421">
    <property type="protein sequence ID" value="USW52294.1"/>
    <property type="molecule type" value="Genomic_DNA"/>
</dbReference>
<dbReference type="Proteomes" id="UP001056384">
    <property type="component" value="Chromosome 4"/>
</dbReference>
<evidence type="ECO:0000259" key="1">
    <source>
        <dbReference type="PROSITE" id="PS50181"/>
    </source>
</evidence>
<accession>A0A9Q9AN08</accession>
<dbReference type="InterPro" id="IPR036047">
    <property type="entry name" value="F-box-like_dom_sf"/>
</dbReference>
<dbReference type="PROSITE" id="PS50181">
    <property type="entry name" value="FBOX"/>
    <property type="match status" value="1"/>
</dbReference>
<dbReference type="OrthoDB" id="1259151at2759"/>
<protein>
    <submittedName>
        <fullName evidence="2">F-box domain, WD40/YVTN repeat-like-containing domain superfamily</fullName>
    </submittedName>
</protein>
<sequence>MARPKTKTPTTFGDLPPELWNHIASYLPSARSIASLGRTNRSLHAFIEKDAWKEFTRQKFPTLCPPELSSHKDAARTLTTLSRAWDRRAFVATHVEPHGDITTFPGRKTTDKWKRPRGQTIGFTPQVDVFEDIEASWKDRRETFAFSAGAEICIRHTTRGSGKDDVRWTTYRPLSAREGRDDITTLHLVRPDHQIADERQHIVTGTANGDLQLLGIPIDDPYDQDVRSTYFTTQGMPVRSSSLLQDPFLPTLLATNLGDSRIALYQVDSEQSKIAASSQFDLKPVLRADGNPSVNHRAWSTNFLSRHLLAVGAGPSDEPIHIYPIAEDGLSRDGVRKLSLQNDLDTLDANITLAGFAKKSTSNIYTTVPLPAGNGSPGNGEVFLSGAYDGIIRLHDLRSNRDVEQAYVDPADDSAIYTILPRGGERMLVGTSRHNLLKVFDLRLGAKCYSYLDAAQQSKGSSDVVNPDNDYNIFLRASNPAFLARGSSWNRNRVLESSVYSLASSSAHSPYVYAGVENAIMSLAFTEMLDQQPDPTFFEPWSSERRHDIDPSRDVNKKEVLNLAMYDQDANMKLCVQRTPWEAKKASRSGSMYVREPRRLDERWRGADDALP</sequence>
<dbReference type="Pfam" id="PF12937">
    <property type="entry name" value="F-box-like"/>
    <property type="match status" value="1"/>
</dbReference>
<name>A0A9Q9AN08_9PEZI</name>
<feature type="domain" description="F-box" evidence="1">
    <location>
        <begin position="9"/>
        <end position="55"/>
    </location>
</feature>
<proteinExistence type="predicted"/>
<gene>
    <name evidence="2" type="ORF">Slin15195_G056130</name>
</gene>
<evidence type="ECO:0000313" key="2">
    <source>
        <dbReference type="EMBL" id="USW52294.1"/>
    </source>
</evidence>
<dbReference type="SUPFAM" id="SSF81383">
    <property type="entry name" value="F-box domain"/>
    <property type="match status" value="1"/>
</dbReference>
<dbReference type="SUPFAM" id="SSF50978">
    <property type="entry name" value="WD40 repeat-like"/>
    <property type="match status" value="1"/>
</dbReference>
<evidence type="ECO:0000313" key="3">
    <source>
        <dbReference type="Proteomes" id="UP001056384"/>
    </source>
</evidence>